<gene>
    <name evidence="1" type="ORF">QQX10_11675</name>
</gene>
<reference evidence="1" key="1">
    <citation type="submission" date="2023-06" db="EMBL/GenBank/DDBJ databases">
        <title>Sysu t00039.</title>
        <authorList>
            <person name="Gao L."/>
            <person name="Fang B.-Z."/>
            <person name="Li W.-J."/>
        </authorList>
    </citation>
    <scope>NUCLEOTIDE SEQUENCE</scope>
    <source>
        <strain evidence="1">SYSU T00039</strain>
    </source>
</reference>
<dbReference type="AlphaFoldDB" id="A0AAW7M8Z5"/>
<dbReference type="Proteomes" id="UP001172737">
    <property type="component" value="Unassembled WGS sequence"/>
</dbReference>
<evidence type="ECO:0000313" key="1">
    <source>
        <dbReference type="EMBL" id="MDN4488823.1"/>
    </source>
</evidence>
<proteinExistence type="predicted"/>
<dbReference type="GO" id="GO:0004658">
    <property type="term" value="F:propionyl-CoA carboxylase activity"/>
    <property type="evidence" value="ECO:0007669"/>
    <property type="project" value="InterPro"/>
</dbReference>
<name>A0AAW7M8Z5_9MICO</name>
<dbReference type="Pfam" id="PF13822">
    <property type="entry name" value="ACC_epsilon"/>
    <property type="match status" value="1"/>
</dbReference>
<protein>
    <submittedName>
        <fullName evidence="1">Acyl-CoA carboxylase epsilon subunit</fullName>
    </submittedName>
</protein>
<comment type="caution">
    <text evidence="1">The sequence shown here is derived from an EMBL/GenBank/DDBJ whole genome shotgun (WGS) entry which is preliminary data.</text>
</comment>
<dbReference type="GO" id="GO:0003989">
    <property type="term" value="F:acetyl-CoA carboxylase activity"/>
    <property type="evidence" value="ECO:0007669"/>
    <property type="project" value="InterPro"/>
</dbReference>
<organism evidence="1 2">
    <name type="scientific">Demequina lignilytica</name>
    <dbReference type="NCBI Taxonomy" id="3051663"/>
    <lineage>
        <taxon>Bacteria</taxon>
        <taxon>Bacillati</taxon>
        <taxon>Actinomycetota</taxon>
        <taxon>Actinomycetes</taxon>
        <taxon>Micrococcales</taxon>
        <taxon>Demequinaceae</taxon>
        <taxon>Demequina</taxon>
    </lineage>
</organism>
<dbReference type="InterPro" id="IPR032716">
    <property type="entry name" value="ACC_epsilon"/>
</dbReference>
<dbReference type="EMBL" id="JAUHPX010000007">
    <property type="protein sequence ID" value="MDN4488823.1"/>
    <property type="molecule type" value="Genomic_DNA"/>
</dbReference>
<dbReference type="RefSeq" id="WP_301121380.1">
    <property type="nucleotide sequence ID" value="NZ_JAUHPX010000007.1"/>
</dbReference>
<evidence type="ECO:0000313" key="2">
    <source>
        <dbReference type="Proteomes" id="UP001172737"/>
    </source>
</evidence>
<sequence length="84" mass="9073">MTEPENSGDPTELRVIRGAADDAELEAVVAGLIAVAAASQAAADETTLEGDPRSAWMDRTRTMRGRRIMLPLARGADAWRHSLR</sequence>
<keyword evidence="2" id="KW-1185">Reference proteome</keyword>
<accession>A0AAW7M8Z5</accession>